<evidence type="ECO:0000313" key="1">
    <source>
        <dbReference type="EMBL" id="RAR75590.1"/>
    </source>
</evidence>
<sequence length="256" mass="29792">MKWLLSLLFEYIYQKFTKNMRLSFLILVFVFSFWNAQAQFEASKRKVNISAQPQKAPQKKALVPQNNPISIAPSLKFESHYFSEPKSKFLEGLPELPKVGQTQTPKSYPLKTPAEDYTEKFNQQMKEDGIRPELFNRDMNLGQFVVYTKNINLNSRDYGAIDGDLVRLWVNGVVITDRIYLESQFKQIQLTLEKGVNVIEIEALNYGELSPNTGQFTFYDANNQFITNQYWNLGIGYKARILIEYQDKILKKADEK</sequence>
<evidence type="ECO:0000313" key="2">
    <source>
        <dbReference type="Proteomes" id="UP000248840"/>
    </source>
</evidence>
<organism evidence="1 2">
    <name type="scientific">Flavobacterium aciduliphilum</name>
    <dbReference type="NCBI Taxonomy" id="1101402"/>
    <lineage>
        <taxon>Bacteria</taxon>
        <taxon>Pseudomonadati</taxon>
        <taxon>Bacteroidota</taxon>
        <taxon>Flavobacteriia</taxon>
        <taxon>Flavobacteriales</taxon>
        <taxon>Flavobacteriaceae</taxon>
        <taxon>Flavobacterium</taxon>
    </lineage>
</organism>
<reference evidence="1 2" key="1">
    <citation type="submission" date="2018-06" db="EMBL/GenBank/DDBJ databases">
        <title>Genomic Encyclopedia of Archaeal and Bacterial Type Strains, Phase II (KMG-II): from individual species to whole genera.</title>
        <authorList>
            <person name="Goeker M."/>
        </authorList>
    </citation>
    <scope>NUCLEOTIDE SEQUENCE [LARGE SCALE GENOMIC DNA]</scope>
    <source>
        <strain evidence="1 2">DSM 25663</strain>
    </source>
</reference>
<gene>
    <name evidence="1" type="ORF">CLV55_101290</name>
</gene>
<protein>
    <submittedName>
        <fullName evidence="1">Uncharacterized protein</fullName>
    </submittedName>
</protein>
<dbReference type="Proteomes" id="UP000248840">
    <property type="component" value="Unassembled WGS sequence"/>
</dbReference>
<keyword evidence="2" id="KW-1185">Reference proteome</keyword>
<comment type="caution">
    <text evidence="1">The sequence shown here is derived from an EMBL/GenBank/DDBJ whole genome shotgun (WGS) entry which is preliminary data.</text>
</comment>
<accession>A0A328YPR1</accession>
<proteinExistence type="predicted"/>
<dbReference type="EMBL" id="QLSZ01000001">
    <property type="protein sequence ID" value="RAR75590.1"/>
    <property type="molecule type" value="Genomic_DNA"/>
</dbReference>
<dbReference type="AlphaFoldDB" id="A0A328YPR1"/>
<name>A0A328YPR1_9FLAO</name>